<keyword evidence="1" id="KW-0479">Metal-binding</keyword>
<dbReference type="Pfam" id="PF00481">
    <property type="entry name" value="PP2C"/>
    <property type="match status" value="2"/>
</dbReference>
<proteinExistence type="inferred from homology"/>
<accession>A0AAW2Z5N6</accession>
<dbReference type="InterPro" id="IPR036457">
    <property type="entry name" value="PPM-type-like_dom_sf"/>
</dbReference>
<dbReference type="InterPro" id="IPR000222">
    <property type="entry name" value="PP2C_BS"/>
</dbReference>
<feature type="compositionally biased region" description="Low complexity" evidence="5">
    <location>
        <begin position="229"/>
        <end position="238"/>
    </location>
</feature>
<evidence type="ECO:0000259" key="6">
    <source>
        <dbReference type="PROSITE" id="PS51746"/>
    </source>
</evidence>
<dbReference type="SMART" id="SM00332">
    <property type="entry name" value="PP2Cc"/>
    <property type="match status" value="1"/>
</dbReference>
<feature type="region of interest" description="Disordered" evidence="5">
    <location>
        <begin position="218"/>
        <end position="246"/>
    </location>
</feature>
<dbReference type="CDD" id="cd00143">
    <property type="entry name" value="PP2Cc"/>
    <property type="match status" value="1"/>
</dbReference>
<evidence type="ECO:0000313" key="7">
    <source>
        <dbReference type="EMBL" id="KAL0484557.1"/>
    </source>
</evidence>
<dbReference type="SUPFAM" id="SSF81606">
    <property type="entry name" value="PP2C-like"/>
    <property type="match status" value="1"/>
</dbReference>
<sequence>MSQATSQDGDVVPLASNEKTLTTSEIQQQKLDRLAKERREQQVASRRGARANRQGPPPLITSVKATDAYPDNLLNKYLKCGFSDMQGRRPTMEDTLVIEPKLRTTTYTNSQHTHDELFVGVYDGHGGKEAAVYVKDHLHVTFKNKLDQWDQLNKIKQQIQDLYTRNEHVSEDLFHQIHQLSASLSGHVNMILMDKHNCNKVKMKKILQQESVLQILQSKSEKKSNPDASSSSSSSSSSSDEDQVQARQRLERIKKLKKKRAISKERSIQPIELYNMNDTQAIPLIMRNTFLQINESLCEERIKNGTTASIAYIRQQTHLSSSRQLYVANVGDSRVVLCRDGKAHRLTYDHRPNDIDEMRRVKDAGGTIVNNRVNAILAITRAIGDVYLHPMVTSDPYTSVVDLMHKRDAFVIVACDGLWDMVDDQEAVDYVKNEMDPRVASMRLRDLAYQKNSTDNISVVVFRITEPLCDS</sequence>
<name>A0AAW2Z5N6_9EUKA</name>
<dbReference type="GO" id="GO:0004722">
    <property type="term" value="F:protein serine/threonine phosphatase activity"/>
    <property type="evidence" value="ECO:0007669"/>
    <property type="project" value="InterPro"/>
</dbReference>
<dbReference type="EMBL" id="JAOPGA020001054">
    <property type="protein sequence ID" value="KAL0484557.1"/>
    <property type="molecule type" value="Genomic_DNA"/>
</dbReference>
<comment type="caution">
    <text evidence="7">The sequence shown here is derived from an EMBL/GenBank/DDBJ whole genome shotgun (WGS) entry which is preliminary data.</text>
</comment>
<dbReference type="Gene3D" id="3.60.40.10">
    <property type="entry name" value="PPM-type phosphatase domain"/>
    <property type="match status" value="2"/>
</dbReference>
<feature type="compositionally biased region" description="Polar residues" evidence="5">
    <location>
        <begin position="17"/>
        <end position="29"/>
    </location>
</feature>
<dbReference type="PANTHER" id="PTHR47992">
    <property type="entry name" value="PROTEIN PHOSPHATASE"/>
    <property type="match status" value="1"/>
</dbReference>
<evidence type="ECO:0000256" key="5">
    <source>
        <dbReference type="SAM" id="MobiDB-lite"/>
    </source>
</evidence>
<feature type="region of interest" description="Disordered" evidence="5">
    <location>
        <begin position="1"/>
        <end position="63"/>
    </location>
</feature>
<organism evidence="7 8">
    <name type="scientific">Acrasis kona</name>
    <dbReference type="NCBI Taxonomy" id="1008807"/>
    <lineage>
        <taxon>Eukaryota</taxon>
        <taxon>Discoba</taxon>
        <taxon>Heterolobosea</taxon>
        <taxon>Tetramitia</taxon>
        <taxon>Eutetramitia</taxon>
        <taxon>Acrasidae</taxon>
        <taxon>Acrasis</taxon>
    </lineage>
</organism>
<evidence type="ECO:0000256" key="2">
    <source>
        <dbReference type="ARBA" id="ARBA00022801"/>
    </source>
</evidence>
<evidence type="ECO:0000256" key="3">
    <source>
        <dbReference type="ARBA" id="ARBA00022912"/>
    </source>
</evidence>
<keyword evidence="2 4" id="KW-0378">Hydrolase</keyword>
<dbReference type="GO" id="GO:0046872">
    <property type="term" value="F:metal ion binding"/>
    <property type="evidence" value="ECO:0007669"/>
    <property type="project" value="UniProtKB-KW"/>
</dbReference>
<evidence type="ECO:0000256" key="1">
    <source>
        <dbReference type="ARBA" id="ARBA00022723"/>
    </source>
</evidence>
<dbReference type="InterPro" id="IPR015655">
    <property type="entry name" value="PP2C"/>
</dbReference>
<gene>
    <name evidence="7" type="ORF">AKO1_011607</name>
</gene>
<dbReference type="InterPro" id="IPR001932">
    <property type="entry name" value="PPM-type_phosphatase-like_dom"/>
</dbReference>
<feature type="compositionally biased region" description="Basic and acidic residues" evidence="5">
    <location>
        <begin position="30"/>
        <end position="41"/>
    </location>
</feature>
<keyword evidence="3 4" id="KW-0904">Protein phosphatase</keyword>
<protein>
    <submittedName>
        <fullName evidence="7">Protein phosphatase 2C</fullName>
    </submittedName>
</protein>
<dbReference type="PROSITE" id="PS51746">
    <property type="entry name" value="PPM_2"/>
    <property type="match status" value="1"/>
</dbReference>
<comment type="similarity">
    <text evidence="4">Belongs to the PP2C family.</text>
</comment>
<keyword evidence="8" id="KW-1185">Reference proteome</keyword>
<dbReference type="Proteomes" id="UP001431209">
    <property type="component" value="Unassembled WGS sequence"/>
</dbReference>
<reference evidence="7 8" key="1">
    <citation type="submission" date="2024-03" db="EMBL/GenBank/DDBJ databases">
        <title>The Acrasis kona genome and developmental transcriptomes reveal deep origins of eukaryotic multicellular pathways.</title>
        <authorList>
            <person name="Sheikh S."/>
            <person name="Fu C.-J."/>
            <person name="Brown M.W."/>
            <person name="Baldauf S.L."/>
        </authorList>
    </citation>
    <scope>NUCLEOTIDE SEQUENCE [LARGE SCALE GENOMIC DNA]</scope>
    <source>
        <strain evidence="7 8">ATCC MYA-3509</strain>
    </source>
</reference>
<dbReference type="AlphaFoldDB" id="A0AAW2Z5N6"/>
<feature type="domain" description="PPM-type phosphatase" evidence="6">
    <location>
        <begin position="79"/>
        <end position="464"/>
    </location>
</feature>
<dbReference type="PROSITE" id="PS01032">
    <property type="entry name" value="PPM_1"/>
    <property type="match status" value="1"/>
</dbReference>
<evidence type="ECO:0000256" key="4">
    <source>
        <dbReference type="RuleBase" id="RU003465"/>
    </source>
</evidence>
<evidence type="ECO:0000313" key="8">
    <source>
        <dbReference type="Proteomes" id="UP001431209"/>
    </source>
</evidence>